<dbReference type="Gene3D" id="3.90.1410.10">
    <property type="entry name" value="set domain protein methyltransferase, domain 1"/>
    <property type="match status" value="1"/>
</dbReference>
<dbReference type="InParanoid" id="A0A1E7FEL5"/>
<dbReference type="PANTHER" id="PTHR13271:SF151">
    <property type="entry name" value="SET DOMAIN-CONTAINING PROTEIN 4"/>
    <property type="match status" value="1"/>
</dbReference>
<dbReference type="SUPFAM" id="SSF82199">
    <property type="entry name" value="SET domain"/>
    <property type="match status" value="1"/>
</dbReference>
<feature type="coiled-coil region" evidence="1">
    <location>
        <begin position="349"/>
        <end position="376"/>
    </location>
</feature>
<sequence>MAKPVKKKKKKIGNNNSSGGGLKGFGSVGGSTKDKQVDIDRSNEARLFYDYMEEGGAGDNFSRCVIGNLPLNNEIKIRGIVALKPIKKGDTIIRIPYEQAVNFGQEGSDPTLPAVAFLKDYCETLASSSSSSTDEVDAIENKKISGKASYYQMLPKFQGEDCMSSTGFFSDRALTELQYPLIVEETEKRKERICSRFQSDIANNENFPKWLDGSPIIEDQLAWAVWLITSRVLTVQGDAEEGKSYRLLIPFLDMCNHDRSSPHVLTGRAVPGGELKVVAGASIKEGDAINIGYGGGVAGNDRFLQDYGFLDTSSNNAAYNMVAQQLLGKRRIVEGIGSGYLMSESDRLRTIEQLNLTTLEDDMNLLEEEIDSSIIAAYNYRIGVKNALSKFDDARK</sequence>
<feature type="region of interest" description="Disordered" evidence="2">
    <location>
        <begin position="1"/>
        <end position="36"/>
    </location>
</feature>
<keyword evidence="1" id="KW-0175">Coiled coil</keyword>
<dbReference type="PROSITE" id="PS50280">
    <property type="entry name" value="SET"/>
    <property type="match status" value="1"/>
</dbReference>
<name>A0A1E7FEL5_9STRA</name>
<dbReference type="EMBL" id="KV784358">
    <property type="protein sequence ID" value="OEU16495.1"/>
    <property type="molecule type" value="Genomic_DNA"/>
</dbReference>
<proteinExistence type="predicted"/>
<evidence type="ECO:0000313" key="5">
    <source>
        <dbReference type="Proteomes" id="UP000095751"/>
    </source>
</evidence>
<protein>
    <submittedName>
        <fullName evidence="4">SET domain-containing protein</fullName>
    </submittedName>
</protein>
<dbReference type="OrthoDB" id="40053at2759"/>
<accession>A0A1E7FEL5</accession>
<keyword evidence="5" id="KW-1185">Reference proteome</keyword>
<evidence type="ECO:0000259" key="3">
    <source>
        <dbReference type="PROSITE" id="PS50280"/>
    </source>
</evidence>
<feature type="compositionally biased region" description="Gly residues" evidence="2">
    <location>
        <begin position="18"/>
        <end position="29"/>
    </location>
</feature>
<gene>
    <name evidence="4" type="ORF">FRACYDRAFT_185423</name>
</gene>
<dbReference type="Proteomes" id="UP000095751">
    <property type="component" value="Unassembled WGS sequence"/>
</dbReference>
<reference evidence="4 5" key="1">
    <citation type="submission" date="2016-09" db="EMBL/GenBank/DDBJ databases">
        <title>Extensive genetic diversity and differential bi-allelic expression allows diatom success in the polar Southern Ocean.</title>
        <authorList>
            <consortium name="DOE Joint Genome Institute"/>
            <person name="Mock T."/>
            <person name="Otillar R.P."/>
            <person name="Strauss J."/>
            <person name="Dupont C."/>
            <person name="Frickenhaus S."/>
            <person name="Maumus F."/>
            <person name="Mcmullan M."/>
            <person name="Sanges R."/>
            <person name="Schmutz J."/>
            <person name="Toseland A."/>
            <person name="Valas R."/>
            <person name="Veluchamy A."/>
            <person name="Ward B.J."/>
            <person name="Allen A."/>
            <person name="Barry K."/>
            <person name="Falciatore A."/>
            <person name="Ferrante M."/>
            <person name="Fortunato A.E."/>
            <person name="Gloeckner G."/>
            <person name="Gruber A."/>
            <person name="Hipkin R."/>
            <person name="Janech M."/>
            <person name="Kroth P."/>
            <person name="Leese F."/>
            <person name="Lindquist E."/>
            <person name="Lyon B.R."/>
            <person name="Martin J."/>
            <person name="Mayer C."/>
            <person name="Parker M."/>
            <person name="Quesneville H."/>
            <person name="Raymond J."/>
            <person name="Uhlig C."/>
            <person name="Valentin K.U."/>
            <person name="Worden A.Z."/>
            <person name="Armbrust E.V."/>
            <person name="Bowler C."/>
            <person name="Green B."/>
            <person name="Moulton V."/>
            <person name="Van Oosterhout C."/>
            <person name="Grigoriev I."/>
        </authorList>
    </citation>
    <scope>NUCLEOTIDE SEQUENCE [LARGE SCALE GENOMIC DNA]</scope>
    <source>
        <strain evidence="4 5">CCMP1102</strain>
    </source>
</reference>
<dbReference type="GO" id="GO:0016279">
    <property type="term" value="F:protein-lysine N-methyltransferase activity"/>
    <property type="evidence" value="ECO:0007669"/>
    <property type="project" value="TreeGrafter"/>
</dbReference>
<evidence type="ECO:0000256" key="2">
    <source>
        <dbReference type="SAM" id="MobiDB-lite"/>
    </source>
</evidence>
<dbReference type="InterPro" id="IPR001214">
    <property type="entry name" value="SET_dom"/>
</dbReference>
<feature type="domain" description="SET" evidence="3">
    <location>
        <begin position="62"/>
        <end position="294"/>
    </location>
</feature>
<dbReference type="PANTHER" id="PTHR13271">
    <property type="entry name" value="UNCHARACTERIZED PUTATIVE METHYLTRANSFERASE"/>
    <property type="match status" value="1"/>
</dbReference>
<evidence type="ECO:0000313" key="4">
    <source>
        <dbReference type="EMBL" id="OEU16495.1"/>
    </source>
</evidence>
<dbReference type="InterPro" id="IPR050600">
    <property type="entry name" value="SETD3_SETD6_MTase"/>
</dbReference>
<dbReference type="AlphaFoldDB" id="A0A1E7FEL5"/>
<dbReference type="InterPro" id="IPR046341">
    <property type="entry name" value="SET_dom_sf"/>
</dbReference>
<evidence type="ECO:0000256" key="1">
    <source>
        <dbReference type="SAM" id="Coils"/>
    </source>
</evidence>
<feature type="compositionally biased region" description="Basic residues" evidence="2">
    <location>
        <begin position="1"/>
        <end position="12"/>
    </location>
</feature>
<dbReference type="KEGG" id="fcy:FRACYDRAFT_185423"/>
<organism evidence="4 5">
    <name type="scientific">Fragilariopsis cylindrus CCMP1102</name>
    <dbReference type="NCBI Taxonomy" id="635003"/>
    <lineage>
        <taxon>Eukaryota</taxon>
        <taxon>Sar</taxon>
        <taxon>Stramenopiles</taxon>
        <taxon>Ochrophyta</taxon>
        <taxon>Bacillariophyta</taxon>
        <taxon>Bacillariophyceae</taxon>
        <taxon>Bacillariophycidae</taxon>
        <taxon>Bacillariales</taxon>
        <taxon>Bacillariaceae</taxon>
        <taxon>Fragilariopsis</taxon>
    </lineage>
</organism>
<dbReference type="CDD" id="cd10527">
    <property type="entry name" value="SET_LSMT"/>
    <property type="match status" value="1"/>
</dbReference>